<protein>
    <submittedName>
        <fullName evidence="2">Si:ch211-137a8.4</fullName>
    </submittedName>
</protein>
<proteinExistence type="predicted"/>
<feature type="compositionally biased region" description="Basic and acidic residues" evidence="1">
    <location>
        <begin position="471"/>
        <end position="484"/>
    </location>
</feature>
<feature type="region of interest" description="Disordered" evidence="1">
    <location>
        <begin position="618"/>
        <end position="663"/>
    </location>
</feature>
<reference evidence="2" key="1">
    <citation type="submission" date="2021-04" db="EMBL/GenBank/DDBJ databases">
        <authorList>
            <consortium name="Wellcome Sanger Institute Data Sharing"/>
        </authorList>
    </citation>
    <scope>NUCLEOTIDE SEQUENCE [LARGE SCALE GENOMIC DNA]</scope>
</reference>
<dbReference type="InParanoid" id="A0A665VS74"/>
<feature type="compositionally biased region" description="Basic and acidic residues" evidence="1">
    <location>
        <begin position="325"/>
        <end position="355"/>
    </location>
</feature>
<feature type="compositionally biased region" description="Gly residues" evidence="1">
    <location>
        <begin position="198"/>
        <end position="208"/>
    </location>
</feature>
<feature type="compositionally biased region" description="Basic and acidic residues" evidence="1">
    <location>
        <begin position="84"/>
        <end position="94"/>
    </location>
</feature>
<name>A0A665VS74_ECHNA</name>
<keyword evidence="3" id="KW-1185">Reference proteome</keyword>
<feature type="region of interest" description="Disordered" evidence="1">
    <location>
        <begin position="17"/>
        <end position="606"/>
    </location>
</feature>
<organism evidence="2 3">
    <name type="scientific">Echeneis naucrates</name>
    <name type="common">Live sharksucker</name>
    <dbReference type="NCBI Taxonomy" id="173247"/>
    <lineage>
        <taxon>Eukaryota</taxon>
        <taxon>Metazoa</taxon>
        <taxon>Chordata</taxon>
        <taxon>Craniata</taxon>
        <taxon>Vertebrata</taxon>
        <taxon>Euteleostomi</taxon>
        <taxon>Actinopterygii</taxon>
        <taxon>Neopterygii</taxon>
        <taxon>Teleostei</taxon>
        <taxon>Neoteleostei</taxon>
        <taxon>Acanthomorphata</taxon>
        <taxon>Carangaria</taxon>
        <taxon>Carangiformes</taxon>
        <taxon>Echeneidae</taxon>
        <taxon>Echeneis</taxon>
    </lineage>
</organism>
<feature type="compositionally biased region" description="Basic and acidic residues" evidence="1">
    <location>
        <begin position="518"/>
        <end position="528"/>
    </location>
</feature>
<evidence type="ECO:0000256" key="1">
    <source>
        <dbReference type="SAM" id="MobiDB-lite"/>
    </source>
</evidence>
<feature type="compositionally biased region" description="Polar residues" evidence="1">
    <location>
        <begin position="505"/>
        <end position="517"/>
    </location>
</feature>
<feature type="compositionally biased region" description="Basic and acidic residues" evidence="1">
    <location>
        <begin position="111"/>
        <end position="144"/>
    </location>
</feature>
<dbReference type="Ensembl" id="ENSENLT00000035475.1">
    <property type="protein sequence ID" value="ENSENLP00000034531.1"/>
    <property type="gene ID" value="ENSENLG00000015126.1"/>
</dbReference>
<accession>A0A665VS74</accession>
<feature type="compositionally biased region" description="Polar residues" evidence="1">
    <location>
        <begin position="586"/>
        <end position="606"/>
    </location>
</feature>
<feature type="compositionally biased region" description="Basic and acidic residues" evidence="1">
    <location>
        <begin position="537"/>
        <end position="549"/>
    </location>
</feature>
<sequence length="705" mass="74261">LAAVSEIVNNDTVVAAAAETEEGGEAASGEAAPPQSSENPSSAESKTSFLDSFLSKSGLGKVMGGRKKKEQGTGAGAEENATEGGEKVREKGEEAVAAEEGAEGGAEGEAAIEKAPENGVKEEEKKAEKGKPAEAKSTVRDLIRKPVARIFSHRSTEKKDGAATEPQKQIKVRSRSLDRLEDPEALNTTADSSIEEGGAAGGIEGGAEGEQKASSSSAAIKHMKRWHSFKKLMAQKAHKKSGGGVEDGKEDGVEGVEEGGGDSSTLDSKESGQKRWKLKRSWTFQGLKRDTSMVGISGKAKSSDKDSADNAKPEEAAAGGDEAGEEAKTEGGEDKEKAEGGEEKEKVDGGEEEKSAAAGGGTVTQHANEIWTSFKKRVIPKSKRANTECTTSAEEDAPADGKDGKSAKAKRSHFGRAVSLKNFILRKGKSSSVDLGEGTKEEEEATEGGEAGEAAEEGGPDNEAAAATEETNDKEVAMAEKTSAEESGGEVTEEAETLAEGPVTNGENGCSNGTAEENASHNHQEEAKTTLSSPVKKSKETGAVKEDANTKIINATATVNSGELEPSDQDFDEPQNISCIKDGDTNSRQQPEVPALTNNSNKETNSICHEPELALAISREEGEGGHTEFQQSEGCQDDSETCEQEKMVGREQEEEEEEEEMRKLDLREAAVAIVQNVMSAATDQLERELCVDNGLNGCCDTNIRY</sequence>
<feature type="compositionally biased region" description="Basic residues" evidence="1">
    <location>
        <begin position="374"/>
        <end position="384"/>
    </location>
</feature>
<reference evidence="2" key="3">
    <citation type="submission" date="2025-09" db="UniProtKB">
        <authorList>
            <consortium name="Ensembl"/>
        </authorList>
    </citation>
    <scope>IDENTIFICATION</scope>
</reference>
<feature type="compositionally biased region" description="Basic residues" evidence="1">
    <location>
        <begin position="221"/>
        <end position="230"/>
    </location>
</feature>
<dbReference type="OMA" id="RTNTECH"/>
<evidence type="ECO:0000313" key="3">
    <source>
        <dbReference type="Proteomes" id="UP000472264"/>
    </source>
</evidence>
<dbReference type="AlphaFoldDB" id="A0A665VS74"/>
<feature type="compositionally biased region" description="Basic and acidic residues" evidence="1">
    <location>
        <begin position="301"/>
        <end position="315"/>
    </location>
</feature>
<reference evidence="2" key="2">
    <citation type="submission" date="2025-08" db="UniProtKB">
        <authorList>
            <consortium name="Ensembl"/>
        </authorList>
    </citation>
    <scope>IDENTIFICATION</scope>
</reference>
<evidence type="ECO:0000313" key="2">
    <source>
        <dbReference type="Ensembl" id="ENSENLP00000034531.1"/>
    </source>
</evidence>
<dbReference type="FunCoup" id="A0A665VS74">
    <property type="interactions" value="4"/>
</dbReference>
<feature type="compositionally biased region" description="Polar residues" evidence="1">
    <location>
        <begin position="551"/>
        <end position="561"/>
    </location>
</feature>
<feature type="compositionally biased region" description="Polar residues" evidence="1">
    <location>
        <begin position="34"/>
        <end position="50"/>
    </location>
</feature>
<dbReference type="Proteomes" id="UP000472264">
    <property type="component" value="Chromosome 13"/>
</dbReference>
<feature type="compositionally biased region" description="Acidic residues" evidence="1">
    <location>
        <begin position="487"/>
        <end position="497"/>
    </location>
</feature>